<dbReference type="GO" id="GO:0006751">
    <property type="term" value="P:glutathione catabolic process"/>
    <property type="evidence" value="ECO:0007669"/>
    <property type="project" value="InterPro"/>
</dbReference>
<organism evidence="3 4">
    <name type="scientific">Dreissena polymorpha</name>
    <name type="common">Zebra mussel</name>
    <name type="synonym">Mytilus polymorpha</name>
    <dbReference type="NCBI Taxonomy" id="45954"/>
    <lineage>
        <taxon>Eukaryota</taxon>
        <taxon>Metazoa</taxon>
        <taxon>Spiralia</taxon>
        <taxon>Lophotrochozoa</taxon>
        <taxon>Mollusca</taxon>
        <taxon>Bivalvia</taxon>
        <taxon>Autobranchia</taxon>
        <taxon>Heteroconchia</taxon>
        <taxon>Euheterodonta</taxon>
        <taxon>Imparidentia</taxon>
        <taxon>Neoheterodontei</taxon>
        <taxon>Myida</taxon>
        <taxon>Dreissenoidea</taxon>
        <taxon>Dreissenidae</taxon>
        <taxon>Dreissena</taxon>
    </lineage>
</organism>
<dbReference type="GO" id="GO:0005886">
    <property type="term" value="C:plasma membrane"/>
    <property type="evidence" value="ECO:0007669"/>
    <property type="project" value="TreeGrafter"/>
</dbReference>
<evidence type="ECO:0000313" key="4">
    <source>
        <dbReference type="Proteomes" id="UP000828390"/>
    </source>
</evidence>
<feature type="binding site" evidence="2">
    <location>
        <begin position="56"/>
        <end position="58"/>
    </location>
    <ligand>
        <name>L-glutamate</name>
        <dbReference type="ChEBI" id="CHEBI:29985"/>
    </ligand>
</feature>
<dbReference type="Pfam" id="PF01019">
    <property type="entry name" value="G_glu_transpept"/>
    <property type="match status" value="1"/>
</dbReference>
<keyword evidence="4" id="KW-1185">Reference proteome</keyword>
<dbReference type="AlphaFoldDB" id="A0A9D4RVM3"/>
<proteinExistence type="predicted"/>
<evidence type="ECO:0000313" key="3">
    <source>
        <dbReference type="EMBL" id="KAH3883126.1"/>
    </source>
</evidence>
<protein>
    <submittedName>
        <fullName evidence="3">Uncharacterized protein</fullName>
    </submittedName>
</protein>
<reference evidence="3" key="2">
    <citation type="submission" date="2020-11" db="EMBL/GenBank/DDBJ databases">
        <authorList>
            <person name="McCartney M.A."/>
            <person name="Auch B."/>
            <person name="Kono T."/>
            <person name="Mallez S."/>
            <person name="Becker A."/>
            <person name="Gohl D.M."/>
            <person name="Silverstein K.A.T."/>
            <person name="Koren S."/>
            <person name="Bechman K.B."/>
            <person name="Herman A."/>
            <person name="Abrahante J.E."/>
            <person name="Garbe J."/>
        </authorList>
    </citation>
    <scope>NUCLEOTIDE SEQUENCE</scope>
    <source>
        <strain evidence="3">Duluth1</strain>
        <tissue evidence="3">Whole animal</tissue>
    </source>
</reference>
<name>A0A9D4RVM3_DREPO</name>
<dbReference type="InterPro" id="IPR029055">
    <property type="entry name" value="Ntn_hydrolases_N"/>
</dbReference>
<dbReference type="InterPro" id="IPR000101">
    <property type="entry name" value="GGT_peptidase"/>
</dbReference>
<sequence length="60" mass="6615">MTDPSFGYARKQQIDDSRTFGSDYYHPIFDSPWNDHGTAHLSVLGPDGDAVSITSTVNLL</sequence>
<comment type="caution">
    <text evidence="3">The sequence shown here is derived from an EMBL/GenBank/DDBJ whole genome shotgun (WGS) entry which is preliminary data.</text>
</comment>
<dbReference type="Proteomes" id="UP000828390">
    <property type="component" value="Unassembled WGS sequence"/>
</dbReference>
<dbReference type="GO" id="GO:0036374">
    <property type="term" value="F:glutathione hydrolase activity"/>
    <property type="evidence" value="ECO:0007669"/>
    <property type="project" value="InterPro"/>
</dbReference>
<gene>
    <name evidence="3" type="ORF">DPMN_007076</name>
</gene>
<dbReference type="EMBL" id="JAIWYP010000001">
    <property type="protein sequence ID" value="KAH3883126.1"/>
    <property type="molecule type" value="Genomic_DNA"/>
</dbReference>
<dbReference type="PANTHER" id="PTHR11686">
    <property type="entry name" value="GAMMA GLUTAMYL TRANSPEPTIDASE"/>
    <property type="match status" value="1"/>
</dbReference>
<feature type="active site" description="Nucleophile" evidence="1">
    <location>
        <position position="38"/>
    </location>
</feature>
<dbReference type="PANTHER" id="PTHR11686:SF9">
    <property type="entry name" value="RE13973P"/>
    <property type="match status" value="1"/>
</dbReference>
<dbReference type="SUPFAM" id="SSF56235">
    <property type="entry name" value="N-terminal nucleophile aminohydrolases (Ntn hydrolases)"/>
    <property type="match status" value="1"/>
</dbReference>
<evidence type="ECO:0000256" key="2">
    <source>
        <dbReference type="PIRSR" id="PIRSR600101-2"/>
    </source>
</evidence>
<accession>A0A9D4RVM3</accession>
<evidence type="ECO:0000256" key="1">
    <source>
        <dbReference type="PIRSR" id="PIRSR600101-1"/>
    </source>
</evidence>
<reference evidence="3" key="1">
    <citation type="journal article" date="2019" name="bioRxiv">
        <title>The Genome of the Zebra Mussel, Dreissena polymorpha: A Resource for Invasive Species Research.</title>
        <authorList>
            <person name="McCartney M.A."/>
            <person name="Auch B."/>
            <person name="Kono T."/>
            <person name="Mallez S."/>
            <person name="Zhang Y."/>
            <person name="Obille A."/>
            <person name="Becker A."/>
            <person name="Abrahante J.E."/>
            <person name="Garbe J."/>
            <person name="Badalamenti J.P."/>
            <person name="Herman A."/>
            <person name="Mangelson H."/>
            <person name="Liachko I."/>
            <person name="Sullivan S."/>
            <person name="Sone E.D."/>
            <person name="Koren S."/>
            <person name="Silverstein K.A.T."/>
            <person name="Beckman K.B."/>
            <person name="Gohl D.M."/>
        </authorList>
    </citation>
    <scope>NUCLEOTIDE SEQUENCE</scope>
    <source>
        <strain evidence="3">Duluth1</strain>
        <tissue evidence="3">Whole animal</tissue>
    </source>
</reference>